<feature type="transmembrane region" description="Helical" evidence="2">
    <location>
        <begin position="104"/>
        <end position="125"/>
    </location>
</feature>
<gene>
    <name evidence="3" type="ORF">SCF082_LOCUS28836</name>
</gene>
<keyword evidence="2" id="KW-0812">Transmembrane</keyword>
<evidence type="ECO:0000256" key="2">
    <source>
        <dbReference type="SAM" id="Phobius"/>
    </source>
</evidence>
<organism evidence="3 4">
    <name type="scientific">Durusdinium trenchii</name>
    <dbReference type="NCBI Taxonomy" id="1381693"/>
    <lineage>
        <taxon>Eukaryota</taxon>
        <taxon>Sar</taxon>
        <taxon>Alveolata</taxon>
        <taxon>Dinophyceae</taxon>
        <taxon>Suessiales</taxon>
        <taxon>Symbiodiniaceae</taxon>
        <taxon>Durusdinium</taxon>
    </lineage>
</organism>
<keyword evidence="2" id="KW-0472">Membrane</keyword>
<comment type="caution">
    <text evidence="3">The sequence shown here is derived from an EMBL/GenBank/DDBJ whole genome shotgun (WGS) entry which is preliminary data.</text>
</comment>
<protein>
    <submittedName>
        <fullName evidence="3">Uncharacterized protein</fullName>
    </submittedName>
</protein>
<proteinExistence type="predicted"/>
<dbReference type="Proteomes" id="UP001642464">
    <property type="component" value="Unassembled WGS sequence"/>
</dbReference>
<dbReference type="EMBL" id="CAXAMM010022914">
    <property type="protein sequence ID" value="CAK9052765.1"/>
    <property type="molecule type" value="Genomic_DNA"/>
</dbReference>
<keyword evidence="1" id="KW-0175">Coiled coil</keyword>
<feature type="transmembrane region" description="Helical" evidence="2">
    <location>
        <begin position="137"/>
        <end position="161"/>
    </location>
</feature>
<feature type="transmembrane region" description="Helical" evidence="2">
    <location>
        <begin position="167"/>
        <end position="188"/>
    </location>
</feature>
<reference evidence="3 4" key="1">
    <citation type="submission" date="2024-02" db="EMBL/GenBank/DDBJ databases">
        <authorList>
            <person name="Chen Y."/>
            <person name="Shah S."/>
            <person name="Dougan E. K."/>
            <person name="Thang M."/>
            <person name="Chan C."/>
        </authorList>
    </citation>
    <scope>NUCLEOTIDE SEQUENCE [LARGE SCALE GENOMIC DNA]</scope>
</reference>
<sequence length="267" mass="29642">MAGRAFFVVIGAVLSAIVLMAWGFVFWTLLPFPMNYIHTLPNEDAIGQAFVENEVTPGVYVYPGPDGMDPNDEATFEAWQAKHREGPILHVFVSEGLEPMAPSMYMQGMLHFFVSALIAGTLLAVAGNSLKSYGSRVAFVTGLGLFAAAFVRMGDVVWFYHSFGYQLMLACYLISSWILAGLVLAAFVRPKDNAQTATQEGPDLFEAIPQDARQKLDEAREELSRLRLLLEKEQAARAELYRNLPKGWAAEEFNGQPVYYILCGQEK</sequence>
<keyword evidence="2" id="KW-1133">Transmembrane helix</keyword>
<accession>A0ABP0MMP3</accession>
<name>A0ABP0MMP3_9DINO</name>
<evidence type="ECO:0000313" key="4">
    <source>
        <dbReference type="Proteomes" id="UP001642464"/>
    </source>
</evidence>
<evidence type="ECO:0000313" key="3">
    <source>
        <dbReference type="EMBL" id="CAK9052765.1"/>
    </source>
</evidence>
<feature type="transmembrane region" description="Helical" evidence="2">
    <location>
        <begin position="7"/>
        <end position="30"/>
    </location>
</feature>
<feature type="coiled-coil region" evidence="1">
    <location>
        <begin position="213"/>
        <end position="243"/>
    </location>
</feature>
<keyword evidence="4" id="KW-1185">Reference proteome</keyword>
<evidence type="ECO:0000256" key="1">
    <source>
        <dbReference type="SAM" id="Coils"/>
    </source>
</evidence>